<evidence type="ECO:0000313" key="1">
    <source>
        <dbReference type="EMBL" id="NUB21631.1"/>
    </source>
</evidence>
<keyword evidence="2" id="KW-1185">Reference proteome</keyword>
<evidence type="ECO:0000313" key="2">
    <source>
        <dbReference type="Proteomes" id="UP000639419"/>
    </source>
</evidence>
<name>A0ABX2L674_9PROT</name>
<dbReference type="EMBL" id="WHOR01000190">
    <property type="protein sequence ID" value="NUB21631.1"/>
    <property type="molecule type" value="Genomic_DNA"/>
</dbReference>
<protein>
    <submittedName>
        <fullName evidence="1">Uncharacterized protein</fullName>
    </submittedName>
</protein>
<organism evidence="1 2">
    <name type="scientific">Azospirillum formosense</name>
    <dbReference type="NCBI Taxonomy" id="861533"/>
    <lineage>
        <taxon>Bacteria</taxon>
        <taxon>Pseudomonadati</taxon>
        <taxon>Pseudomonadota</taxon>
        <taxon>Alphaproteobacteria</taxon>
        <taxon>Rhodospirillales</taxon>
        <taxon>Azospirillaceae</taxon>
        <taxon>Azospirillum</taxon>
    </lineage>
</organism>
<accession>A0ABX2L674</accession>
<gene>
    <name evidence="1" type="ORF">GBZ26_20870</name>
</gene>
<dbReference type="Proteomes" id="UP000639419">
    <property type="component" value="Unassembled WGS sequence"/>
</dbReference>
<reference evidence="1 2" key="1">
    <citation type="submission" date="2019-10" db="EMBL/GenBank/DDBJ databases">
        <title>Genome sequence of Azospirillum formosense CC-Nfb-7.</title>
        <authorList>
            <person name="Ambrosini A."/>
            <person name="Sant'Anna F.H."/>
            <person name="Cassan F.D."/>
            <person name="Souza E.M."/>
            <person name="Passaglia L.M.P."/>
        </authorList>
    </citation>
    <scope>NUCLEOTIDE SEQUENCE [LARGE SCALE GENOMIC DNA]</scope>
    <source>
        <strain evidence="1 2">CC-NFb-7</strain>
    </source>
</reference>
<proteinExistence type="predicted"/>
<comment type="caution">
    <text evidence="1">The sequence shown here is derived from an EMBL/GenBank/DDBJ whole genome shotgun (WGS) entry which is preliminary data.</text>
</comment>
<sequence length="90" mass="9406">MLPITSLQVDDLTPEETAAVAHAYLAALDGNNLDQGDLDQGDHESAFDRALETLRGYRPGLPLNVAAAELELLLASLPAAVAVPQESALA</sequence>
<dbReference type="RefSeq" id="WP_174440482.1">
    <property type="nucleotide sequence ID" value="NZ_BAABCC010000010.1"/>
</dbReference>